<dbReference type="Proteomes" id="UP001152799">
    <property type="component" value="Chromosome 4"/>
</dbReference>
<evidence type="ECO:0000313" key="3">
    <source>
        <dbReference type="Proteomes" id="UP001152799"/>
    </source>
</evidence>
<organism evidence="2 3">
    <name type="scientific">Ceutorhynchus assimilis</name>
    <name type="common">cabbage seed weevil</name>
    <dbReference type="NCBI Taxonomy" id="467358"/>
    <lineage>
        <taxon>Eukaryota</taxon>
        <taxon>Metazoa</taxon>
        <taxon>Ecdysozoa</taxon>
        <taxon>Arthropoda</taxon>
        <taxon>Hexapoda</taxon>
        <taxon>Insecta</taxon>
        <taxon>Pterygota</taxon>
        <taxon>Neoptera</taxon>
        <taxon>Endopterygota</taxon>
        <taxon>Coleoptera</taxon>
        <taxon>Polyphaga</taxon>
        <taxon>Cucujiformia</taxon>
        <taxon>Curculionidae</taxon>
        <taxon>Ceutorhynchinae</taxon>
        <taxon>Ceutorhynchus</taxon>
    </lineage>
</organism>
<feature type="region of interest" description="Disordered" evidence="1">
    <location>
        <begin position="1"/>
        <end position="29"/>
    </location>
</feature>
<reference evidence="2" key="1">
    <citation type="submission" date="2022-01" db="EMBL/GenBank/DDBJ databases">
        <authorList>
            <person name="King R."/>
        </authorList>
    </citation>
    <scope>NUCLEOTIDE SEQUENCE</scope>
</reference>
<feature type="compositionally biased region" description="Polar residues" evidence="1">
    <location>
        <begin position="70"/>
        <end position="92"/>
    </location>
</feature>
<name>A0A9N9MR43_9CUCU</name>
<evidence type="ECO:0000256" key="1">
    <source>
        <dbReference type="SAM" id="MobiDB-lite"/>
    </source>
</evidence>
<sequence length="103" mass="11784">MLKNYCPTKRTKLTSSRFPTNDPQPQSSPATLINTIFFKKAVKEPKTHKNKYHSTKVTKAIDVNEFPELTTKNADPQNPPRTVSQSTKSTVNPRRKHIIQYTT</sequence>
<accession>A0A9N9MR43</accession>
<keyword evidence="3" id="KW-1185">Reference proteome</keyword>
<feature type="compositionally biased region" description="Polar residues" evidence="1">
    <location>
        <begin position="13"/>
        <end position="29"/>
    </location>
</feature>
<proteinExistence type="predicted"/>
<protein>
    <submittedName>
        <fullName evidence="2">Uncharacterized protein</fullName>
    </submittedName>
</protein>
<feature type="compositionally biased region" description="Basic residues" evidence="1">
    <location>
        <begin position="93"/>
        <end position="103"/>
    </location>
</feature>
<evidence type="ECO:0000313" key="2">
    <source>
        <dbReference type="EMBL" id="CAG9768505.1"/>
    </source>
</evidence>
<feature type="region of interest" description="Disordered" evidence="1">
    <location>
        <begin position="68"/>
        <end position="103"/>
    </location>
</feature>
<gene>
    <name evidence="2" type="ORF">CEUTPL_LOCUS9041</name>
</gene>
<dbReference type="EMBL" id="OU892280">
    <property type="protein sequence ID" value="CAG9768505.1"/>
    <property type="molecule type" value="Genomic_DNA"/>
</dbReference>
<dbReference type="AlphaFoldDB" id="A0A9N9MR43"/>